<dbReference type="PANTHER" id="PTHR24064">
    <property type="entry name" value="SOLUTE CARRIER FAMILY 22 MEMBER"/>
    <property type="match status" value="1"/>
</dbReference>
<feature type="transmembrane region" description="Helical" evidence="5">
    <location>
        <begin position="38"/>
        <end position="55"/>
    </location>
</feature>
<accession>A0AAV2RIJ5</accession>
<dbReference type="GO" id="GO:0022857">
    <property type="term" value="F:transmembrane transporter activity"/>
    <property type="evidence" value="ECO:0007669"/>
    <property type="project" value="InterPro"/>
</dbReference>
<dbReference type="InterPro" id="IPR020846">
    <property type="entry name" value="MFS_dom"/>
</dbReference>
<feature type="domain" description="Major facilitator superfamily (MFS) profile" evidence="6">
    <location>
        <begin position="114"/>
        <end position="564"/>
    </location>
</feature>
<gene>
    <name evidence="7" type="ORF">MNOR_LOCUS25715</name>
</gene>
<keyword evidence="3 5" id="KW-1133">Transmembrane helix</keyword>
<proteinExistence type="predicted"/>
<comment type="subcellular location">
    <subcellularLocation>
        <location evidence="1">Membrane</location>
        <topology evidence="1">Multi-pass membrane protein</topology>
    </subcellularLocation>
</comment>
<protein>
    <recommendedName>
        <fullName evidence="6">Major facilitator superfamily (MFS) profile domain-containing protein</fullName>
    </recommendedName>
</protein>
<evidence type="ECO:0000256" key="5">
    <source>
        <dbReference type="SAM" id="Phobius"/>
    </source>
</evidence>
<dbReference type="PROSITE" id="PS50850">
    <property type="entry name" value="MFS"/>
    <property type="match status" value="1"/>
</dbReference>
<dbReference type="InterPro" id="IPR005828">
    <property type="entry name" value="MFS_sugar_transport-like"/>
</dbReference>
<evidence type="ECO:0000256" key="3">
    <source>
        <dbReference type="ARBA" id="ARBA00022989"/>
    </source>
</evidence>
<dbReference type="GO" id="GO:0016020">
    <property type="term" value="C:membrane"/>
    <property type="evidence" value="ECO:0007669"/>
    <property type="project" value="UniProtKB-SubCell"/>
</dbReference>
<feature type="transmembrane region" description="Helical" evidence="5">
    <location>
        <begin position="225"/>
        <end position="248"/>
    </location>
</feature>
<feature type="transmembrane region" description="Helical" evidence="5">
    <location>
        <begin position="376"/>
        <end position="406"/>
    </location>
</feature>
<dbReference type="Pfam" id="PF00083">
    <property type="entry name" value="Sugar_tr"/>
    <property type="match status" value="1"/>
</dbReference>
<evidence type="ECO:0000256" key="2">
    <source>
        <dbReference type="ARBA" id="ARBA00022692"/>
    </source>
</evidence>
<evidence type="ECO:0000259" key="6">
    <source>
        <dbReference type="PROSITE" id="PS50850"/>
    </source>
</evidence>
<dbReference type="SUPFAM" id="SSF103473">
    <property type="entry name" value="MFS general substrate transporter"/>
    <property type="match status" value="1"/>
</dbReference>
<evidence type="ECO:0000256" key="4">
    <source>
        <dbReference type="ARBA" id="ARBA00023136"/>
    </source>
</evidence>
<dbReference type="InterPro" id="IPR036259">
    <property type="entry name" value="MFS_trans_sf"/>
</dbReference>
<comment type="caution">
    <text evidence="7">The sequence shown here is derived from an EMBL/GenBank/DDBJ whole genome shotgun (WGS) entry which is preliminary data.</text>
</comment>
<organism evidence="7 8">
    <name type="scientific">Meganyctiphanes norvegica</name>
    <name type="common">Northern krill</name>
    <name type="synonym">Thysanopoda norvegica</name>
    <dbReference type="NCBI Taxonomy" id="48144"/>
    <lineage>
        <taxon>Eukaryota</taxon>
        <taxon>Metazoa</taxon>
        <taxon>Ecdysozoa</taxon>
        <taxon>Arthropoda</taxon>
        <taxon>Crustacea</taxon>
        <taxon>Multicrustacea</taxon>
        <taxon>Malacostraca</taxon>
        <taxon>Eumalacostraca</taxon>
        <taxon>Eucarida</taxon>
        <taxon>Euphausiacea</taxon>
        <taxon>Euphausiidae</taxon>
        <taxon>Meganyctiphanes</taxon>
    </lineage>
</organism>
<feature type="transmembrane region" description="Helical" evidence="5">
    <location>
        <begin position="449"/>
        <end position="469"/>
    </location>
</feature>
<dbReference type="EMBL" id="CAXKWB010024873">
    <property type="protein sequence ID" value="CAL4126817.1"/>
    <property type="molecule type" value="Genomic_DNA"/>
</dbReference>
<feature type="transmembrane region" description="Helical" evidence="5">
    <location>
        <begin position="475"/>
        <end position="498"/>
    </location>
</feature>
<evidence type="ECO:0000256" key="1">
    <source>
        <dbReference type="ARBA" id="ARBA00004141"/>
    </source>
</evidence>
<keyword evidence="4 5" id="KW-0472">Membrane</keyword>
<dbReference type="AlphaFoldDB" id="A0AAV2RIJ5"/>
<keyword evidence="2 5" id="KW-0812">Transmembrane</keyword>
<name>A0AAV2RIJ5_MEGNR</name>
<keyword evidence="8" id="KW-1185">Reference proteome</keyword>
<dbReference type="CDD" id="cd17317">
    <property type="entry name" value="MFS_SLC22"/>
    <property type="match status" value="1"/>
</dbReference>
<feature type="transmembrane region" description="Helical" evidence="5">
    <location>
        <begin position="287"/>
        <end position="306"/>
    </location>
</feature>
<dbReference type="Proteomes" id="UP001497623">
    <property type="component" value="Unassembled WGS sequence"/>
</dbReference>
<feature type="transmembrane region" description="Helical" evidence="5">
    <location>
        <begin position="418"/>
        <end position="442"/>
    </location>
</feature>
<feature type="transmembrane region" description="Helical" evidence="5">
    <location>
        <begin position="260"/>
        <end position="281"/>
    </location>
</feature>
<dbReference type="Gene3D" id="1.20.1250.20">
    <property type="entry name" value="MFS general substrate transporter like domains"/>
    <property type="match status" value="1"/>
</dbReference>
<feature type="non-terminal residue" evidence="7">
    <location>
        <position position="584"/>
    </location>
</feature>
<evidence type="ECO:0000313" key="7">
    <source>
        <dbReference type="EMBL" id="CAL4126817.1"/>
    </source>
</evidence>
<feature type="transmembrane region" description="Helical" evidence="5">
    <location>
        <begin position="202"/>
        <end position="219"/>
    </location>
</feature>
<reference evidence="7 8" key="1">
    <citation type="submission" date="2024-05" db="EMBL/GenBank/DDBJ databases">
        <authorList>
            <person name="Wallberg A."/>
        </authorList>
    </citation>
    <scope>NUCLEOTIDE SEQUENCE [LARGE SCALE GENOMIC DNA]</scope>
</reference>
<sequence length="584" mass="65611">MGQKSNEDDGEQRRTEAEVSALSNLDDLMEEVGTHGRWNIMVILLCSFVAFVAPFQNISYQFLGATPDHWCEIEPLINANWSQKDILNTAIPLQNNSVKYESCKMYDYDYDKIAAQTYNLENGGDQVNFSILPEDVRLKETKACTKRVFNLTQYSSTVVTKWDLVCERRALYSMTQAISQLGVFVGSLIFGYSSDIFGRRKIILIGTTGTFIAGFITAVSPNLTFYIFMRLTVGAMGMGAYVGTFVLAMELATTKQRSHVGMIYVFPWALGYMILPGIAYFVRDWQWLQAALTLPAVGLVAFFWFLPESPRWLILEGRHSEALKVLQDAAKFNRRTIPSEASMLQAMENIKQANDKNKGDEVGEKPAMREKIMLRVFGLLMVPWLRVRTLIVNFCWFSVSLVYYGVSLNSDNLSADPYVYIFLGGLTEVPAYLLMWPCIIYLGRKKTIFLLYLIAGISIGAVTILIFGVPTTPVWIKILLSLVGKMAVTAAFHLIYIYTAELFPTEYRSLAVGQASVCARCGSILSPFINDIIGQISTWSPSLLFCILSFIASGLSLMLPETNGQEMVESEKKKKVAKIFEDKM</sequence>
<evidence type="ECO:0000313" key="8">
    <source>
        <dbReference type="Proteomes" id="UP001497623"/>
    </source>
</evidence>